<sequence>MSEETKSLNFIEHIIEEDLKNGMPKNHLRFRFPPEPNGYLHIGHTKAIGISFGLGEKYNAPVNLRFDDTNPTKEEQEYVDAIKRDIEWLGYKWENELYSSDYFQQLYDWAVEMIKDGKAYVDSQSSEAIAEQKGTPTQVGTNSPYRNRSVEENLDLFERMKNGDFQSGTHVLRAKIDMEDPNMLMRDPIMYRIMYAHHHRTGNDWCIYPMYDWTHGESDYIEQISHSLCSLEFKPHRKLYDWFKEQVYPYSSEKYPLLPEQREFARLNLSYTIMSKRKLLKLVEDGIVSGWDDPRMPTISGLRRRGYTPSSIRNFIEKVGVAKRENVIDVSLLEFCIREDLNKTAARVMAVLDPVKIVITNYPEGKEEWLEAENNPEDDNAGTRQVPFSREIYIEKEDFKEEAGNKFFRLKLGGEVRLKNAYIIKAENVVKEASGNITEIHCTYSEDTTKKVKGTLHWVSIKHAVKAEIREYDRLFMYEAPDSHPDKDFMEFINPNSLKIINAFVEPSLAGAKAGERFQFQRLGYFNVDDDSAINKLVFNKTVGLRAASVKLKIDSASHKHTVTEPKLAVNPQQQSQRKAINIVQQLGKKYTNLPQEKQQKAKTDIQELAKDVSYEELEPLFGTAVKKTGTRIATMIVLKEMLNNGLEKNDVIIEFIEKALEDKNELLVAEAKAI</sequence>
<evidence type="ECO:0000256" key="3">
    <source>
        <dbReference type="ARBA" id="ARBA00022598"/>
    </source>
</evidence>
<dbReference type="SUPFAM" id="SSF50715">
    <property type="entry name" value="Ribosomal protein L25-like"/>
    <property type="match status" value="1"/>
</dbReference>
<dbReference type="Pfam" id="PF20974">
    <property type="entry name" value="tRNA-synt_1c_C2"/>
    <property type="match status" value="1"/>
</dbReference>
<dbReference type="GO" id="GO:0005524">
    <property type="term" value="F:ATP binding"/>
    <property type="evidence" value="ECO:0007669"/>
    <property type="project" value="UniProtKB-KW"/>
</dbReference>
<proteinExistence type="inferred from homology"/>
<evidence type="ECO:0000256" key="9">
    <source>
        <dbReference type="RuleBase" id="RU363037"/>
    </source>
</evidence>
<evidence type="ECO:0000256" key="4">
    <source>
        <dbReference type="ARBA" id="ARBA00022741"/>
    </source>
</evidence>
<keyword evidence="2" id="KW-0963">Cytoplasm</keyword>
<evidence type="ECO:0000259" key="10">
    <source>
        <dbReference type="Pfam" id="PF00749"/>
    </source>
</evidence>
<dbReference type="PANTHER" id="PTHR43097:SF5">
    <property type="entry name" value="GLUTAMATE--TRNA LIGASE"/>
    <property type="match status" value="1"/>
</dbReference>
<keyword evidence="7 9" id="KW-0030">Aminoacyl-tRNA synthetase</keyword>
<dbReference type="AlphaFoldDB" id="A0AAU7BSE0"/>
<dbReference type="NCBIfam" id="NF011291">
    <property type="entry name" value="PRK14703.1"/>
    <property type="match status" value="1"/>
</dbReference>
<evidence type="ECO:0000256" key="1">
    <source>
        <dbReference type="ARBA" id="ARBA00005594"/>
    </source>
</evidence>
<evidence type="ECO:0000256" key="8">
    <source>
        <dbReference type="NCBIfam" id="TIGR00440"/>
    </source>
</evidence>
<dbReference type="InterPro" id="IPR020059">
    <property type="entry name" value="Glu/Gln-tRNA-synth_Ib_codon-bd"/>
</dbReference>
<dbReference type="InterPro" id="IPR020056">
    <property type="entry name" value="Rbsml_bL25/Gln-tRNA_synth_N"/>
</dbReference>
<feature type="domain" description="Glutamyl/glutaminyl-tRNA synthetase class Ib catalytic" evidence="10">
    <location>
        <begin position="28"/>
        <end position="342"/>
    </location>
</feature>
<feature type="domain" description="Glutamyl/glutaminyl-tRNA synthetase class Ib anti-codon binding" evidence="11">
    <location>
        <begin position="345"/>
        <end position="444"/>
    </location>
</feature>
<comment type="similarity">
    <text evidence="1 9">Belongs to the class-I aminoacyl-tRNA synthetase family.</text>
</comment>
<evidence type="ECO:0000259" key="12">
    <source>
        <dbReference type="Pfam" id="PF20974"/>
    </source>
</evidence>
<organism evidence="13">
    <name type="scientific">Pontimicrobium sp. SW4</name>
    <dbReference type="NCBI Taxonomy" id="3153519"/>
    <lineage>
        <taxon>Bacteria</taxon>
        <taxon>Pseudomonadati</taxon>
        <taxon>Bacteroidota</taxon>
        <taxon>Flavobacteriia</taxon>
        <taxon>Flavobacteriales</taxon>
        <taxon>Flavobacteriaceae</taxon>
        <taxon>Pontimicrobium</taxon>
    </lineage>
</organism>
<dbReference type="Gene3D" id="2.40.240.10">
    <property type="entry name" value="Ribosomal Protein L25, Chain P"/>
    <property type="match status" value="2"/>
</dbReference>
<dbReference type="InterPro" id="IPR020061">
    <property type="entry name" value="Glu_tRNA_lig_a-bdl"/>
</dbReference>
<dbReference type="Gene3D" id="3.40.50.620">
    <property type="entry name" value="HUPs"/>
    <property type="match status" value="1"/>
</dbReference>
<dbReference type="InterPro" id="IPR014729">
    <property type="entry name" value="Rossmann-like_a/b/a_fold"/>
</dbReference>
<dbReference type="NCBIfam" id="TIGR00440">
    <property type="entry name" value="glnS"/>
    <property type="match status" value="1"/>
</dbReference>
<evidence type="ECO:0000256" key="7">
    <source>
        <dbReference type="ARBA" id="ARBA00023146"/>
    </source>
</evidence>
<dbReference type="GO" id="GO:0004819">
    <property type="term" value="F:glutamine-tRNA ligase activity"/>
    <property type="evidence" value="ECO:0007669"/>
    <property type="project" value="UniProtKB-UniRule"/>
</dbReference>
<dbReference type="PANTHER" id="PTHR43097">
    <property type="entry name" value="GLUTAMINE-TRNA LIGASE"/>
    <property type="match status" value="1"/>
</dbReference>
<dbReference type="FunFam" id="2.40.240.10:FF:000001">
    <property type="entry name" value="Glutamine--tRNA ligase"/>
    <property type="match status" value="1"/>
</dbReference>
<feature type="domain" description="tRNA synthetases class I (E and Q) anti-codon binding" evidence="12">
    <location>
        <begin position="455"/>
        <end position="529"/>
    </location>
</feature>
<dbReference type="InterPro" id="IPR020058">
    <property type="entry name" value="Glu/Gln-tRNA-synth_Ib_cat-dom"/>
</dbReference>
<gene>
    <name evidence="13" type="ORF">ABGB03_14220</name>
</gene>
<evidence type="ECO:0000256" key="5">
    <source>
        <dbReference type="ARBA" id="ARBA00022840"/>
    </source>
</evidence>
<dbReference type="Gene3D" id="3.90.800.10">
    <property type="entry name" value="Glutamyl-tRNA Synthetase, Domain 3"/>
    <property type="match status" value="1"/>
</dbReference>
<protein>
    <recommendedName>
        <fullName evidence="8">Glutamine--tRNA ligase</fullName>
        <ecNumber evidence="8">6.1.1.18</ecNumber>
    </recommendedName>
</protein>
<keyword evidence="6 9" id="KW-0648">Protein biosynthesis</keyword>
<dbReference type="InterPro" id="IPR004514">
    <property type="entry name" value="Gln-tRNA-synth"/>
</dbReference>
<evidence type="ECO:0000313" key="13">
    <source>
        <dbReference type="EMBL" id="XBG61014.1"/>
    </source>
</evidence>
<dbReference type="InterPro" id="IPR011035">
    <property type="entry name" value="Ribosomal_bL25/Gln-tRNA_synth"/>
</dbReference>
<accession>A0AAU7BSE0</accession>
<evidence type="ECO:0000256" key="2">
    <source>
        <dbReference type="ARBA" id="ARBA00022490"/>
    </source>
</evidence>
<dbReference type="PROSITE" id="PS00178">
    <property type="entry name" value="AA_TRNA_LIGASE_I"/>
    <property type="match status" value="1"/>
</dbReference>
<reference evidence="13" key="1">
    <citation type="submission" date="2024-05" db="EMBL/GenBank/DDBJ databases">
        <title>Pontimicrobium maritimus sp. nov., isolated form sea water.</title>
        <authorList>
            <person name="Muhammad N."/>
            <person name="Vuong T.Q."/>
            <person name="Han H.L."/>
            <person name="Kim S.-G."/>
        </authorList>
    </citation>
    <scope>NUCLEOTIDE SEQUENCE</scope>
    <source>
        <strain evidence="13">SW4</strain>
    </source>
</reference>
<dbReference type="InterPro" id="IPR050132">
    <property type="entry name" value="Gln/Glu-tRNA_Ligase"/>
</dbReference>
<dbReference type="FunFam" id="3.40.50.620:FF:000037">
    <property type="entry name" value="Glutamine--tRNA ligase cytoplasmic"/>
    <property type="match status" value="1"/>
</dbReference>
<evidence type="ECO:0000259" key="11">
    <source>
        <dbReference type="Pfam" id="PF03950"/>
    </source>
</evidence>
<dbReference type="Pfam" id="PF03950">
    <property type="entry name" value="tRNA-synt_1c_C"/>
    <property type="match status" value="1"/>
</dbReference>
<dbReference type="EC" id="6.1.1.18" evidence="8"/>
<dbReference type="GO" id="GO:0005829">
    <property type="term" value="C:cytosol"/>
    <property type="evidence" value="ECO:0007669"/>
    <property type="project" value="TreeGrafter"/>
</dbReference>
<keyword evidence="3 9" id="KW-0436">Ligase</keyword>
<name>A0AAU7BSE0_9FLAO</name>
<dbReference type="FunFam" id="1.10.1160.10:FF:000001">
    <property type="entry name" value="Glutamine--tRNA ligase"/>
    <property type="match status" value="1"/>
</dbReference>
<dbReference type="InterPro" id="IPR001412">
    <property type="entry name" value="aa-tRNA-synth_I_CS"/>
</dbReference>
<dbReference type="RefSeq" id="WP_347923240.1">
    <property type="nucleotide sequence ID" value="NZ_CP157199.1"/>
</dbReference>
<keyword evidence="4 9" id="KW-0547">Nucleotide-binding</keyword>
<dbReference type="Gene3D" id="1.10.1160.10">
    <property type="entry name" value="Glutamyl-trna Synthetase, Domain 2"/>
    <property type="match status" value="1"/>
</dbReference>
<dbReference type="Pfam" id="PF00749">
    <property type="entry name" value="tRNA-synt_1c"/>
    <property type="match status" value="1"/>
</dbReference>
<dbReference type="FunFam" id="3.90.800.10:FF:000001">
    <property type="entry name" value="Glutamine--tRNA ligase"/>
    <property type="match status" value="1"/>
</dbReference>
<dbReference type="SUPFAM" id="SSF52374">
    <property type="entry name" value="Nucleotidylyl transferase"/>
    <property type="match status" value="1"/>
</dbReference>
<keyword evidence="5 9" id="KW-0067">ATP-binding</keyword>
<dbReference type="EMBL" id="CP157199">
    <property type="protein sequence ID" value="XBG61014.1"/>
    <property type="molecule type" value="Genomic_DNA"/>
</dbReference>
<dbReference type="InterPro" id="IPR049437">
    <property type="entry name" value="tRNA-synt_1c_C2"/>
</dbReference>
<evidence type="ECO:0000256" key="6">
    <source>
        <dbReference type="ARBA" id="ARBA00022917"/>
    </source>
</evidence>
<dbReference type="GO" id="GO:0006425">
    <property type="term" value="P:glutaminyl-tRNA aminoacylation"/>
    <property type="evidence" value="ECO:0007669"/>
    <property type="project" value="UniProtKB-UniRule"/>
</dbReference>